<evidence type="ECO:0000256" key="1">
    <source>
        <dbReference type="ARBA" id="ARBA00004651"/>
    </source>
</evidence>
<dbReference type="Proteomes" id="UP000198744">
    <property type="component" value="Unassembled WGS sequence"/>
</dbReference>
<sequence>MKERFNSACSENCSGDRLYRIFFWLLAIGSLLVFFWGIWSIPLLTHNEGRRLVVLREMMANNSWLIPTMNGQVYLEKPPLFYWSGAPFALLADSTAEWVLRLPSGISAMCLVWMLVLGLKEQIGRWAALFGVLILITSSFFTAQARLAELEMLLTFCVFSSLLFYFNYIQHGGRSRLYGAYALIGLAFLTKGPVALLFFLPPILCYGLMTRDRTALKGLSDWRGWLLFAAVAFPWFLYINVKLQRAPLLSVISREMSDKIAGGESEPFYFYLQALAKGFVPWILVLLWKPRQQFKKLFATDAGRFFGLATLLPLILFSLMAFKRDKYILPLYPALAVWLGMALANVLEQVKQRRQSVTLVLTAFSALLIGGFIVYYAAIQAHTMSYRYSAFPPFAARLDRLRGNVPVYFFKEETIQLVYYYGKPIPVMQKEGLEKMLAEGKPFLLLATDKRIMDAMAPGVCLLESIKPFGETNKVLHIAASGPLCRPAAPGTLSS</sequence>
<feature type="transmembrane region" description="Helical" evidence="8">
    <location>
        <begin position="21"/>
        <end position="41"/>
    </location>
</feature>
<dbReference type="PANTHER" id="PTHR33908:SF3">
    <property type="entry name" value="UNDECAPRENYL PHOSPHATE-ALPHA-4-AMINO-4-DEOXY-L-ARABINOSE ARABINOSYL TRANSFERASE"/>
    <property type="match status" value="1"/>
</dbReference>
<keyword evidence="2" id="KW-1003">Cell membrane</keyword>
<dbReference type="Pfam" id="PF13231">
    <property type="entry name" value="PMT_2"/>
    <property type="match status" value="1"/>
</dbReference>
<proteinExistence type="predicted"/>
<organism evidence="10 11">
    <name type="scientific">Syntrophus gentianae</name>
    <dbReference type="NCBI Taxonomy" id="43775"/>
    <lineage>
        <taxon>Bacteria</taxon>
        <taxon>Pseudomonadati</taxon>
        <taxon>Thermodesulfobacteriota</taxon>
        <taxon>Syntrophia</taxon>
        <taxon>Syntrophales</taxon>
        <taxon>Syntrophaceae</taxon>
        <taxon>Syntrophus</taxon>
    </lineage>
</organism>
<dbReference type="GO" id="GO:0009103">
    <property type="term" value="P:lipopolysaccharide biosynthetic process"/>
    <property type="evidence" value="ECO:0007669"/>
    <property type="project" value="UniProtKB-ARBA"/>
</dbReference>
<dbReference type="GO" id="GO:0010041">
    <property type="term" value="P:response to iron(III) ion"/>
    <property type="evidence" value="ECO:0007669"/>
    <property type="project" value="TreeGrafter"/>
</dbReference>
<evidence type="ECO:0000256" key="8">
    <source>
        <dbReference type="SAM" id="Phobius"/>
    </source>
</evidence>
<dbReference type="GO" id="GO:0005886">
    <property type="term" value="C:plasma membrane"/>
    <property type="evidence" value="ECO:0007669"/>
    <property type="project" value="UniProtKB-SubCell"/>
</dbReference>
<feature type="transmembrane region" description="Helical" evidence="8">
    <location>
        <begin position="224"/>
        <end position="241"/>
    </location>
</feature>
<evidence type="ECO:0000256" key="3">
    <source>
        <dbReference type="ARBA" id="ARBA00022676"/>
    </source>
</evidence>
<feature type="transmembrane region" description="Helical" evidence="8">
    <location>
        <begin position="98"/>
        <end position="119"/>
    </location>
</feature>
<feature type="transmembrane region" description="Helical" evidence="8">
    <location>
        <begin position="126"/>
        <end position="144"/>
    </location>
</feature>
<feature type="transmembrane region" description="Helical" evidence="8">
    <location>
        <begin position="268"/>
        <end position="288"/>
    </location>
</feature>
<feature type="transmembrane region" description="Helical" evidence="8">
    <location>
        <begin position="303"/>
        <end position="322"/>
    </location>
</feature>
<dbReference type="GO" id="GO:0016763">
    <property type="term" value="F:pentosyltransferase activity"/>
    <property type="evidence" value="ECO:0007669"/>
    <property type="project" value="TreeGrafter"/>
</dbReference>
<keyword evidence="7 8" id="KW-0472">Membrane</keyword>
<feature type="transmembrane region" description="Helical" evidence="8">
    <location>
        <begin position="359"/>
        <end position="379"/>
    </location>
</feature>
<feature type="domain" description="Glycosyltransferase RgtA/B/C/D-like" evidence="9">
    <location>
        <begin position="77"/>
        <end position="237"/>
    </location>
</feature>
<feature type="transmembrane region" description="Helical" evidence="8">
    <location>
        <begin position="150"/>
        <end position="168"/>
    </location>
</feature>
<dbReference type="OrthoDB" id="9815691at2"/>
<keyword evidence="3 10" id="KW-0328">Glycosyltransferase</keyword>
<keyword evidence="6 8" id="KW-1133">Transmembrane helix</keyword>
<dbReference type="InterPro" id="IPR038731">
    <property type="entry name" value="RgtA/B/C-like"/>
</dbReference>
<accession>A0A1H7UDG8</accession>
<feature type="transmembrane region" description="Helical" evidence="8">
    <location>
        <begin position="329"/>
        <end position="347"/>
    </location>
</feature>
<keyword evidence="11" id="KW-1185">Reference proteome</keyword>
<dbReference type="RefSeq" id="WP_093881830.1">
    <property type="nucleotide sequence ID" value="NZ_FOBS01000001.1"/>
</dbReference>
<evidence type="ECO:0000313" key="10">
    <source>
        <dbReference type="EMBL" id="SEL94859.1"/>
    </source>
</evidence>
<dbReference type="STRING" id="43775.SAMN04489760_101116"/>
<dbReference type="AlphaFoldDB" id="A0A1H7UDG8"/>
<dbReference type="PANTHER" id="PTHR33908">
    <property type="entry name" value="MANNOSYLTRANSFERASE YKCB-RELATED"/>
    <property type="match status" value="1"/>
</dbReference>
<evidence type="ECO:0000256" key="6">
    <source>
        <dbReference type="ARBA" id="ARBA00022989"/>
    </source>
</evidence>
<name>A0A1H7UDG8_9BACT</name>
<reference evidence="10 11" key="1">
    <citation type="submission" date="2016-10" db="EMBL/GenBank/DDBJ databases">
        <authorList>
            <person name="de Groot N.N."/>
        </authorList>
    </citation>
    <scope>NUCLEOTIDE SEQUENCE [LARGE SCALE GENOMIC DNA]</scope>
    <source>
        <strain evidence="10 11">DSM 8423</strain>
    </source>
</reference>
<evidence type="ECO:0000256" key="7">
    <source>
        <dbReference type="ARBA" id="ARBA00023136"/>
    </source>
</evidence>
<comment type="subcellular location">
    <subcellularLocation>
        <location evidence="1">Cell membrane</location>
        <topology evidence="1">Multi-pass membrane protein</topology>
    </subcellularLocation>
</comment>
<keyword evidence="5 8" id="KW-0812">Transmembrane</keyword>
<evidence type="ECO:0000256" key="5">
    <source>
        <dbReference type="ARBA" id="ARBA00022692"/>
    </source>
</evidence>
<protein>
    <submittedName>
        <fullName evidence="10">Alg9-like mannosyltransferase family protein</fullName>
    </submittedName>
</protein>
<evidence type="ECO:0000313" key="11">
    <source>
        <dbReference type="Proteomes" id="UP000198744"/>
    </source>
</evidence>
<evidence type="ECO:0000259" key="9">
    <source>
        <dbReference type="Pfam" id="PF13231"/>
    </source>
</evidence>
<keyword evidence="4 10" id="KW-0808">Transferase</keyword>
<evidence type="ECO:0000256" key="4">
    <source>
        <dbReference type="ARBA" id="ARBA00022679"/>
    </source>
</evidence>
<gene>
    <name evidence="10" type="ORF">SAMN04489760_101116</name>
</gene>
<feature type="transmembrane region" description="Helical" evidence="8">
    <location>
        <begin position="180"/>
        <end position="204"/>
    </location>
</feature>
<evidence type="ECO:0000256" key="2">
    <source>
        <dbReference type="ARBA" id="ARBA00022475"/>
    </source>
</evidence>
<dbReference type="EMBL" id="FOBS01000001">
    <property type="protein sequence ID" value="SEL94859.1"/>
    <property type="molecule type" value="Genomic_DNA"/>
</dbReference>
<dbReference type="InterPro" id="IPR050297">
    <property type="entry name" value="LipidA_mod_glycosyltrf_83"/>
</dbReference>